<dbReference type="PATRIC" id="fig|1123500.6.peg.639"/>
<keyword evidence="3" id="KW-1185">Reference proteome</keyword>
<dbReference type="GO" id="GO:0006508">
    <property type="term" value="P:proteolysis"/>
    <property type="evidence" value="ECO:0007669"/>
    <property type="project" value="InterPro"/>
</dbReference>
<dbReference type="SUPFAM" id="SSF55166">
    <property type="entry name" value="Hedgehog/DD-peptidase"/>
    <property type="match status" value="1"/>
</dbReference>
<dbReference type="Proteomes" id="UP000051296">
    <property type="component" value="Unassembled WGS sequence"/>
</dbReference>
<dbReference type="Pfam" id="PF02557">
    <property type="entry name" value="VanY"/>
    <property type="match status" value="1"/>
</dbReference>
<dbReference type="OrthoDB" id="9792074at2"/>
<proteinExistence type="predicted"/>
<dbReference type="eggNOG" id="COG1876">
    <property type="taxonomic scope" value="Bacteria"/>
</dbReference>
<evidence type="ECO:0000313" key="2">
    <source>
        <dbReference type="EMBL" id="KRN32285.1"/>
    </source>
</evidence>
<dbReference type="InParanoid" id="A0A0R2G6B8"/>
<evidence type="ECO:0000313" key="3">
    <source>
        <dbReference type="Proteomes" id="UP000051296"/>
    </source>
</evidence>
<comment type="caution">
    <text evidence="2">The sequence shown here is derived from an EMBL/GenBank/DDBJ whole genome shotgun (WGS) entry which is preliminary data.</text>
</comment>
<protein>
    <submittedName>
        <fullName evidence="2">M15B family D-Ala-D-Ala carboxypeptidase VanY</fullName>
    </submittedName>
</protein>
<organism evidence="2 3">
    <name type="scientific">Weissella halotolerans DSM 20190</name>
    <dbReference type="NCBI Taxonomy" id="1123500"/>
    <lineage>
        <taxon>Bacteria</taxon>
        <taxon>Bacillati</taxon>
        <taxon>Bacillota</taxon>
        <taxon>Bacilli</taxon>
        <taxon>Lactobacillales</taxon>
        <taxon>Lactobacillaceae</taxon>
        <taxon>Weissella</taxon>
    </lineage>
</organism>
<dbReference type="RefSeq" id="WP_022791566.1">
    <property type="nucleotide sequence ID" value="NZ_ATUU01000002.1"/>
</dbReference>
<dbReference type="EMBL" id="JQAX01000002">
    <property type="protein sequence ID" value="KRN32285.1"/>
    <property type="molecule type" value="Genomic_DNA"/>
</dbReference>
<keyword evidence="2" id="KW-0645">Protease</keyword>
<accession>A0A0R2G6B8</accession>
<dbReference type="FunCoup" id="A0A0R2G6B8">
    <property type="interactions" value="57"/>
</dbReference>
<name>A0A0R2G6B8_9LACO</name>
<dbReference type="Gene3D" id="3.30.1380.10">
    <property type="match status" value="1"/>
</dbReference>
<dbReference type="PANTHER" id="PTHR34385">
    <property type="entry name" value="D-ALANYL-D-ALANINE CARBOXYPEPTIDASE"/>
    <property type="match status" value="1"/>
</dbReference>
<sequence>MKQYSKRAGWVSLVVLLMLVMIGVGLSRQNQDQMKTDKVKQEAAYKSSKAESLPKTAQLDNPDLRLVNSHYPLKKELSFQKATYAGQTFDQRIQKPLMAFLQAARDVGYPATLVSGYRSIAYQKEVFARQEEQYLNQGDSEKEAYKKTRAYIQTPGASEHHTGLAVDIMTDSYWDRTHGLDSESDQEKGQQWLIRHAPDYGFVLRYPKSAAAVKQTGIAYESWHFRYVGLANAHYMAKHHLTLEEYVQQIKQAGQN</sequence>
<gene>
    <name evidence="2" type="ORF">IV68_GL000636</name>
</gene>
<dbReference type="STRING" id="1123500.GCA_000420365_00798"/>
<dbReference type="InterPro" id="IPR009045">
    <property type="entry name" value="Zn_M74/Hedgehog-like"/>
</dbReference>
<keyword evidence="2" id="KW-0121">Carboxypeptidase</keyword>
<feature type="domain" description="D-alanyl-D-alanine carboxypeptidase-like core" evidence="1">
    <location>
        <begin position="89"/>
        <end position="229"/>
    </location>
</feature>
<dbReference type="CDD" id="cd14852">
    <property type="entry name" value="LD-carboxypeptidase"/>
    <property type="match status" value="1"/>
</dbReference>
<keyword evidence="2" id="KW-0378">Hydrolase</keyword>
<dbReference type="InterPro" id="IPR003709">
    <property type="entry name" value="VanY-like_core_dom"/>
</dbReference>
<dbReference type="GO" id="GO:0004180">
    <property type="term" value="F:carboxypeptidase activity"/>
    <property type="evidence" value="ECO:0007669"/>
    <property type="project" value="UniProtKB-KW"/>
</dbReference>
<dbReference type="PANTHER" id="PTHR34385:SF1">
    <property type="entry name" value="PEPTIDOGLYCAN L-ALANYL-D-GLUTAMATE ENDOPEPTIDASE CWLK"/>
    <property type="match status" value="1"/>
</dbReference>
<evidence type="ECO:0000259" key="1">
    <source>
        <dbReference type="Pfam" id="PF02557"/>
    </source>
</evidence>
<dbReference type="AlphaFoldDB" id="A0A0R2G6B8"/>
<reference evidence="2 3" key="1">
    <citation type="journal article" date="2015" name="Genome Announc.">
        <title>Expanding the biotechnology potential of lactobacilli through comparative genomics of 213 strains and associated genera.</title>
        <authorList>
            <person name="Sun Z."/>
            <person name="Harris H.M."/>
            <person name="McCann A."/>
            <person name="Guo C."/>
            <person name="Argimon S."/>
            <person name="Zhang W."/>
            <person name="Yang X."/>
            <person name="Jeffery I.B."/>
            <person name="Cooney J.C."/>
            <person name="Kagawa T.F."/>
            <person name="Liu W."/>
            <person name="Song Y."/>
            <person name="Salvetti E."/>
            <person name="Wrobel A."/>
            <person name="Rasinkangas P."/>
            <person name="Parkhill J."/>
            <person name="Rea M.C."/>
            <person name="O'Sullivan O."/>
            <person name="Ritari J."/>
            <person name="Douillard F.P."/>
            <person name="Paul Ross R."/>
            <person name="Yang R."/>
            <person name="Briner A.E."/>
            <person name="Felis G.E."/>
            <person name="de Vos W.M."/>
            <person name="Barrangou R."/>
            <person name="Klaenhammer T.R."/>
            <person name="Caufield P.W."/>
            <person name="Cui Y."/>
            <person name="Zhang H."/>
            <person name="O'Toole P.W."/>
        </authorList>
    </citation>
    <scope>NUCLEOTIDE SEQUENCE [LARGE SCALE GENOMIC DNA]</scope>
    <source>
        <strain evidence="2 3">DSM 20190</strain>
    </source>
</reference>
<dbReference type="InterPro" id="IPR052179">
    <property type="entry name" value="DD-CPase-like"/>
</dbReference>
<dbReference type="InterPro" id="IPR058193">
    <property type="entry name" value="VanY/YodJ_core_dom"/>
</dbReference>